<name>A0A4Q1D869_9BACT</name>
<keyword evidence="2" id="KW-1185">Reference proteome</keyword>
<accession>A0A4Q1D869</accession>
<dbReference type="Proteomes" id="UP000290545">
    <property type="component" value="Unassembled WGS sequence"/>
</dbReference>
<comment type="caution">
    <text evidence="1">The sequence shown here is derived from an EMBL/GenBank/DDBJ whole genome shotgun (WGS) entry which is preliminary data.</text>
</comment>
<dbReference type="EMBL" id="SDHZ01000002">
    <property type="protein sequence ID" value="RXK83917.1"/>
    <property type="molecule type" value="Genomic_DNA"/>
</dbReference>
<dbReference type="InterPro" id="IPR047690">
    <property type="entry name" value="IPExxxVDY_fam"/>
</dbReference>
<organism evidence="1 2">
    <name type="scientific">Filimonas effusa</name>
    <dbReference type="NCBI Taxonomy" id="2508721"/>
    <lineage>
        <taxon>Bacteria</taxon>
        <taxon>Pseudomonadati</taxon>
        <taxon>Bacteroidota</taxon>
        <taxon>Chitinophagia</taxon>
        <taxon>Chitinophagales</taxon>
        <taxon>Chitinophagaceae</taxon>
        <taxon>Filimonas</taxon>
    </lineage>
</organism>
<evidence type="ECO:0000313" key="1">
    <source>
        <dbReference type="EMBL" id="RXK83917.1"/>
    </source>
</evidence>
<reference evidence="1 2" key="1">
    <citation type="submission" date="2019-01" db="EMBL/GenBank/DDBJ databases">
        <title>Filimonas sp. strain TTM-71.</title>
        <authorList>
            <person name="Chen W.-M."/>
        </authorList>
    </citation>
    <scope>NUCLEOTIDE SEQUENCE [LARGE SCALE GENOMIC DNA]</scope>
    <source>
        <strain evidence="1 2">TTM-71</strain>
    </source>
</reference>
<dbReference type="RefSeq" id="WP_129004969.1">
    <property type="nucleotide sequence ID" value="NZ_SDHZ01000002.1"/>
</dbReference>
<dbReference type="NCBIfam" id="NF033205">
    <property type="entry name" value="IPExxxVDY"/>
    <property type="match status" value="1"/>
</dbReference>
<sequence>MKLKLNIDELTEDFFTDTRLLGITATIKNYQFCWQLNHMLGYSFRLNPEIEIHLRKKERSYYFPVYQHEVRNSFLNHYLYRNHCDGEYLLPEFRHMDFLWLIKGDCIEEEHCRQMIQSIKSIGGVQMVAELTNEKIKNKGHLIF</sequence>
<evidence type="ECO:0000313" key="2">
    <source>
        <dbReference type="Proteomes" id="UP000290545"/>
    </source>
</evidence>
<dbReference type="OrthoDB" id="676614at2"/>
<dbReference type="AlphaFoldDB" id="A0A4Q1D869"/>
<proteinExistence type="predicted"/>
<protein>
    <submittedName>
        <fullName evidence="1">IPExxxVDY family protein</fullName>
    </submittedName>
</protein>
<gene>
    <name evidence="1" type="ORF">ESB13_17770</name>
</gene>